<evidence type="ECO:0000256" key="1">
    <source>
        <dbReference type="ARBA" id="ARBA00004651"/>
    </source>
</evidence>
<evidence type="ECO:0000256" key="7">
    <source>
        <dbReference type="RuleBase" id="RU363032"/>
    </source>
</evidence>
<dbReference type="RefSeq" id="WP_258731778.1">
    <property type="nucleotide sequence ID" value="NZ_JANTHY010000002.1"/>
</dbReference>
<proteinExistence type="inferred from homology"/>
<reference evidence="9" key="1">
    <citation type="submission" date="2022-08" db="EMBL/GenBank/DDBJ databases">
        <authorList>
            <person name="Li F."/>
        </authorList>
    </citation>
    <scope>NUCLEOTIDE SEQUENCE</scope>
    <source>
        <strain evidence="9">MQZ15Z-1</strain>
    </source>
</reference>
<sequence length="255" mass="27718">MSFLNQKALPWVITIGFFAVWELACIVFHIDRFILPRPSEIAVEMVDKWNALLINSLQTFYTTMAGFAVAVVVGLFLGMLVGASPTVYRGLYPIMVGLNSIPKVAIVPILVIWFGIGTIPAILTAFSIAFFPIMVNVATGLATIEPELQDVLRALGASKWQILRKVGLPRAMPFFFASLKVAITLAFIGAVVAETVASDVGIGYLMMSASARFDVPLVFAGLLVIALMGVVMYEAFAMVERRVTFWATRSSQSAS</sequence>
<evidence type="ECO:0000256" key="2">
    <source>
        <dbReference type="ARBA" id="ARBA00022448"/>
    </source>
</evidence>
<dbReference type="GO" id="GO:0055085">
    <property type="term" value="P:transmembrane transport"/>
    <property type="evidence" value="ECO:0007669"/>
    <property type="project" value="InterPro"/>
</dbReference>
<dbReference type="AlphaFoldDB" id="A0A9X2P9W0"/>
<dbReference type="PANTHER" id="PTHR30151">
    <property type="entry name" value="ALKANE SULFONATE ABC TRANSPORTER-RELATED, MEMBRANE SUBUNIT"/>
    <property type="match status" value="1"/>
</dbReference>
<feature type="transmembrane region" description="Helical" evidence="7">
    <location>
        <begin position="9"/>
        <end position="30"/>
    </location>
</feature>
<feature type="transmembrane region" description="Helical" evidence="7">
    <location>
        <begin position="174"/>
        <end position="197"/>
    </location>
</feature>
<dbReference type="InterPro" id="IPR000515">
    <property type="entry name" value="MetI-like"/>
</dbReference>
<dbReference type="Proteomes" id="UP001151088">
    <property type="component" value="Unassembled WGS sequence"/>
</dbReference>
<keyword evidence="3" id="KW-1003">Cell membrane</keyword>
<dbReference type="PANTHER" id="PTHR30151:SF20">
    <property type="entry name" value="ABC TRANSPORTER PERMEASE PROTEIN HI_0355-RELATED"/>
    <property type="match status" value="1"/>
</dbReference>
<evidence type="ECO:0000256" key="6">
    <source>
        <dbReference type="ARBA" id="ARBA00023136"/>
    </source>
</evidence>
<organism evidence="9 10">
    <name type="scientific">Ancylobacter mangrovi</name>
    <dbReference type="NCBI Taxonomy" id="2972472"/>
    <lineage>
        <taxon>Bacteria</taxon>
        <taxon>Pseudomonadati</taxon>
        <taxon>Pseudomonadota</taxon>
        <taxon>Alphaproteobacteria</taxon>
        <taxon>Hyphomicrobiales</taxon>
        <taxon>Xanthobacteraceae</taxon>
        <taxon>Ancylobacter</taxon>
    </lineage>
</organism>
<feature type="transmembrane region" description="Helical" evidence="7">
    <location>
        <begin position="217"/>
        <end position="239"/>
    </location>
</feature>
<dbReference type="Pfam" id="PF00528">
    <property type="entry name" value="BPD_transp_1"/>
    <property type="match status" value="1"/>
</dbReference>
<feature type="transmembrane region" description="Helical" evidence="7">
    <location>
        <begin position="60"/>
        <end position="82"/>
    </location>
</feature>
<name>A0A9X2P9W0_9HYPH</name>
<dbReference type="PROSITE" id="PS50928">
    <property type="entry name" value="ABC_TM1"/>
    <property type="match status" value="1"/>
</dbReference>
<comment type="subcellular location">
    <subcellularLocation>
        <location evidence="1 7">Cell membrane</location>
        <topology evidence="1 7">Multi-pass membrane protein</topology>
    </subcellularLocation>
</comment>
<dbReference type="InterPro" id="IPR035906">
    <property type="entry name" value="MetI-like_sf"/>
</dbReference>
<evidence type="ECO:0000256" key="3">
    <source>
        <dbReference type="ARBA" id="ARBA00022475"/>
    </source>
</evidence>
<keyword evidence="5 7" id="KW-1133">Transmembrane helix</keyword>
<feature type="domain" description="ABC transmembrane type-1" evidence="8">
    <location>
        <begin position="56"/>
        <end position="236"/>
    </location>
</feature>
<dbReference type="EMBL" id="JANTHZ010000002">
    <property type="protein sequence ID" value="MCS0494744.1"/>
    <property type="molecule type" value="Genomic_DNA"/>
</dbReference>
<feature type="transmembrane region" description="Helical" evidence="7">
    <location>
        <begin position="94"/>
        <end position="116"/>
    </location>
</feature>
<comment type="caution">
    <text evidence="9">The sequence shown here is derived from an EMBL/GenBank/DDBJ whole genome shotgun (WGS) entry which is preliminary data.</text>
</comment>
<gene>
    <name evidence="9" type="ORF">NVS89_06510</name>
</gene>
<evidence type="ECO:0000259" key="8">
    <source>
        <dbReference type="PROSITE" id="PS50928"/>
    </source>
</evidence>
<dbReference type="GO" id="GO:0005886">
    <property type="term" value="C:plasma membrane"/>
    <property type="evidence" value="ECO:0007669"/>
    <property type="project" value="UniProtKB-SubCell"/>
</dbReference>
<keyword evidence="6 7" id="KW-0472">Membrane</keyword>
<accession>A0A9X2P9W0</accession>
<evidence type="ECO:0000313" key="10">
    <source>
        <dbReference type="Proteomes" id="UP001151088"/>
    </source>
</evidence>
<comment type="similarity">
    <text evidence="7">Belongs to the binding-protein-dependent transport system permease family.</text>
</comment>
<dbReference type="CDD" id="cd06261">
    <property type="entry name" value="TM_PBP2"/>
    <property type="match status" value="1"/>
</dbReference>
<keyword evidence="4 7" id="KW-0812">Transmembrane</keyword>
<dbReference type="Gene3D" id="1.10.3720.10">
    <property type="entry name" value="MetI-like"/>
    <property type="match status" value="1"/>
</dbReference>
<feature type="transmembrane region" description="Helical" evidence="7">
    <location>
        <begin position="122"/>
        <end position="144"/>
    </location>
</feature>
<evidence type="ECO:0000256" key="5">
    <source>
        <dbReference type="ARBA" id="ARBA00022989"/>
    </source>
</evidence>
<keyword evidence="2 7" id="KW-0813">Transport</keyword>
<keyword evidence="10" id="KW-1185">Reference proteome</keyword>
<protein>
    <submittedName>
        <fullName evidence="9">ABC transporter permease</fullName>
    </submittedName>
</protein>
<evidence type="ECO:0000313" key="9">
    <source>
        <dbReference type="EMBL" id="MCS0494744.1"/>
    </source>
</evidence>
<evidence type="ECO:0000256" key="4">
    <source>
        <dbReference type="ARBA" id="ARBA00022692"/>
    </source>
</evidence>
<dbReference type="SUPFAM" id="SSF161098">
    <property type="entry name" value="MetI-like"/>
    <property type="match status" value="1"/>
</dbReference>